<dbReference type="CDD" id="cd01335">
    <property type="entry name" value="Radical_SAM"/>
    <property type="match status" value="1"/>
</dbReference>
<dbReference type="GO" id="GO:0003824">
    <property type="term" value="F:catalytic activity"/>
    <property type="evidence" value="ECO:0007669"/>
    <property type="project" value="InterPro"/>
</dbReference>
<dbReference type="SFLD" id="SFLDS00029">
    <property type="entry name" value="Radical_SAM"/>
    <property type="match status" value="1"/>
</dbReference>
<reference evidence="6" key="1">
    <citation type="submission" date="2020-08" db="EMBL/GenBank/DDBJ databases">
        <title>Whole genome shotgun sequence of Actinocatenispora sera NBRC 101916.</title>
        <authorList>
            <person name="Komaki H."/>
            <person name="Tamura T."/>
        </authorList>
    </citation>
    <scope>NUCLEOTIDE SEQUENCE</scope>
    <source>
        <strain evidence="6">NBRC 101916</strain>
    </source>
</reference>
<dbReference type="PANTHER" id="PTHR11228:SF7">
    <property type="entry name" value="PQQA PEPTIDE CYCLASE"/>
    <property type="match status" value="1"/>
</dbReference>
<dbReference type="SFLD" id="SFLDF00365">
    <property type="entry name" value="thuricin_CD_(TrnCD-like)"/>
    <property type="match status" value="1"/>
</dbReference>
<name>A0A810L470_9ACTN</name>
<dbReference type="PROSITE" id="PS51918">
    <property type="entry name" value="RADICAL_SAM"/>
    <property type="match status" value="1"/>
</dbReference>
<keyword evidence="3" id="KW-0408">Iron</keyword>
<dbReference type="RefSeq" id="WP_030448212.1">
    <property type="nucleotide sequence ID" value="NZ_AP023354.1"/>
</dbReference>
<organism evidence="6 7">
    <name type="scientific">Actinocatenispora sera</name>
    <dbReference type="NCBI Taxonomy" id="390989"/>
    <lineage>
        <taxon>Bacteria</taxon>
        <taxon>Bacillati</taxon>
        <taxon>Actinomycetota</taxon>
        <taxon>Actinomycetes</taxon>
        <taxon>Micromonosporales</taxon>
        <taxon>Micromonosporaceae</taxon>
        <taxon>Actinocatenispora</taxon>
    </lineage>
</organism>
<dbReference type="InterPro" id="IPR007197">
    <property type="entry name" value="rSAM"/>
</dbReference>
<dbReference type="SFLD" id="SFLDG01216">
    <property type="entry name" value="thioether_bond_formation_requi"/>
    <property type="match status" value="1"/>
</dbReference>
<keyword evidence="1" id="KW-0949">S-adenosyl-L-methionine</keyword>
<dbReference type="Gene3D" id="3.20.20.70">
    <property type="entry name" value="Aldolase class I"/>
    <property type="match status" value="1"/>
</dbReference>
<feature type="domain" description="Radical SAM core" evidence="5">
    <location>
        <begin position="1"/>
        <end position="216"/>
    </location>
</feature>
<dbReference type="SFLD" id="SFLDG01386">
    <property type="entry name" value="main_SPASM_domain-containing"/>
    <property type="match status" value="1"/>
</dbReference>
<evidence type="ECO:0000256" key="2">
    <source>
        <dbReference type="ARBA" id="ARBA00022723"/>
    </source>
</evidence>
<keyword evidence="7" id="KW-1185">Reference proteome</keyword>
<dbReference type="Pfam" id="PF04055">
    <property type="entry name" value="Radical_SAM"/>
    <property type="match status" value="1"/>
</dbReference>
<dbReference type="GO" id="GO:0046872">
    <property type="term" value="F:metal ion binding"/>
    <property type="evidence" value="ECO:0007669"/>
    <property type="project" value="UniProtKB-KW"/>
</dbReference>
<dbReference type="PANTHER" id="PTHR11228">
    <property type="entry name" value="RADICAL SAM DOMAIN PROTEIN"/>
    <property type="match status" value="1"/>
</dbReference>
<dbReference type="InterPro" id="IPR050377">
    <property type="entry name" value="Radical_SAM_PqqE_MftC-like"/>
</dbReference>
<dbReference type="SUPFAM" id="SSF102114">
    <property type="entry name" value="Radical SAM enzymes"/>
    <property type="match status" value="1"/>
</dbReference>
<sequence length="293" mass="31057">MSTDLSFMWLEITGRCQLSCAHCYADSGPSGDHGTMTAADWRRVIDQAAALGVGTVQFIGGEPTLHPELPALIKHALNVGVSVEVYTNLVHVTPRLWEAFAAPGVSLACSYYSDRPEQHAVITGTAGSHARTRANIAEAVRRSIPLRVGVVDLDDAQRTEQAVAELRSLGVAEVGYDRLRQVGRGIRDQAPSVDQLCGHCASGVLAVSPSGEVWPCVFSRWLPVGNVRTAPLADILTGPGAAEVRGELAERFGSRQTPCVPNMCNPQCGPSCSPACNPTGTCRPAGGCTPIYR</sequence>
<accession>A0A810L470</accession>
<keyword evidence="4" id="KW-0411">Iron-sulfur</keyword>
<gene>
    <name evidence="6" type="ORF">Asera_35400</name>
</gene>
<dbReference type="EMBL" id="AP023354">
    <property type="protein sequence ID" value="BCJ29432.1"/>
    <property type="molecule type" value="Genomic_DNA"/>
</dbReference>
<proteinExistence type="predicted"/>
<dbReference type="AlphaFoldDB" id="A0A810L470"/>
<dbReference type="InterPro" id="IPR023885">
    <property type="entry name" value="4Fe4S-binding_SPASM_dom"/>
</dbReference>
<evidence type="ECO:0000256" key="1">
    <source>
        <dbReference type="ARBA" id="ARBA00022691"/>
    </source>
</evidence>
<dbReference type="Proteomes" id="UP000680750">
    <property type="component" value="Chromosome"/>
</dbReference>
<dbReference type="InterPro" id="IPR058240">
    <property type="entry name" value="rSAM_sf"/>
</dbReference>
<dbReference type="KEGG" id="aser:Asera_35400"/>
<dbReference type="InterPro" id="IPR013785">
    <property type="entry name" value="Aldolase_TIM"/>
</dbReference>
<evidence type="ECO:0000256" key="4">
    <source>
        <dbReference type="ARBA" id="ARBA00023014"/>
    </source>
</evidence>
<evidence type="ECO:0000256" key="3">
    <source>
        <dbReference type="ARBA" id="ARBA00023004"/>
    </source>
</evidence>
<keyword evidence="2" id="KW-0479">Metal-binding</keyword>
<evidence type="ECO:0000259" key="5">
    <source>
        <dbReference type="PROSITE" id="PS51918"/>
    </source>
</evidence>
<evidence type="ECO:0000313" key="6">
    <source>
        <dbReference type="EMBL" id="BCJ29432.1"/>
    </source>
</evidence>
<protein>
    <recommendedName>
        <fullName evidence="5">Radical SAM core domain-containing protein</fullName>
    </recommendedName>
</protein>
<dbReference type="CDD" id="cd21109">
    <property type="entry name" value="SPASM"/>
    <property type="match status" value="1"/>
</dbReference>
<dbReference type="SFLD" id="SFLDG01067">
    <property type="entry name" value="SPASM/twitch_domain_containing"/>
    <property type="match status" value="1"/>
</dbReference>
<dbReference type="GO" id="GO:0051536">
    <property type="term" value="F:iron-sulfur cluster binding"/>
    <property type="evidence" value="ECO:0007669"/>
    <property type="project" value="UniProtKB-KW"/>
</dbReference>
<dbReference type="Pfam" id="PF13186">
    <property type="entry name" value="SPASM"/>
    <property type="match status" value="1"/>
</dbReference>
<evidence type="ECO:0000313" key="7">
    <source>
        <dbReference type="Proteomes" id="UP000680750"/>
    </source>
</evidence>